<sequence length="83" mass="9409">MCPNNYQHLSALVKDKGLNPPKGIRRLLKWGLFCICLLLNQQVMSQVSGTVFRDFNINGTQQTPLSQVLRGLPSKPLMLLMRK</sequence>
<protein>
    <submittedName>
        <fullName evidence="1">Uncharacterized protein</fullName>
    </submittedName>
</protein>
<reference evidence="1 2" key="1">
    <citation type="submission" date="2020-08" db="EMBL/GenBank/DDBJ databases">
        <title>Genomic Encyclopedia of Type Strains, Phase IV (KMG-IV): sequencing the most valuable type-strain genomes for metagenomic binning, comparative biology and taxonomic classification.</title>
        <authorList>
            <person name="Goeker M."/>
        </authorList>
    </citation>
    <scope>NUCLEOTIDE SEQUENCE [LARGE SCALE GENOMIC DNA]</scope>
    <source>
        <strain evidence="1 2">DSM 17976</strain>
    </source>
</reference>
<accession>A0A7W6ERG3</accession>
<dbReference type="Proteomes" id="UP000541352">
    <property type="component" value="Unassembled WGS sequence"/>
</dbReference>
<gene>
    <name evidence="1" type="ORF">FHS57_003377</name>
</gene>
<evidence type="ECO:0000313" key="1">
    <source>
        <dbReference type="EMBL" id="MBB3839371.1"/>
    </source>
</evidence>
<dbReference type="EMBL" id="JACIBY010000006">
    <property type="protein sequence ID" value="MBB3839371.1"/>
    <property type="molecule type" value="Genomic_DNA"/>
</dbReference>
<organism evidence="1 2">
    <name type="scientific">Runella defluvii</name>
    <dbReference type="NCBI Taxonomy" id="370973"/>
    <lineage>
        <taxon>Bacteria</taxon>
        <taxon>Pseudomonadati</taxon>
        <taxon>Bacteroidota</taxon>
        <taxon>Cytophagia</taxon>
        <taxon>Cytophagales</taxon>
        <taxon>Spirosomataceae</taxon>
        <taxon>Runella</taxon>
    </lineage>
</organism>
<proteinExistence type="predicted"/>
<name>A0A7W6ERG3_9BACT</name>
<keyword evidence="2" id="KW-1185">Reference proteome</keyword>
<comment type="caution">
    <text evidence="1">The sequence shown here is derived from an EMBL/GenBank/DDBJ whole genome shotgun (WGS) entry which is preliminary data.</text>
</comment>
<dbReference type="AlphaFoldDB" id="A0A7W6ERG3"/>
<evidence type="ECO:0000313" key="2">
    <source>
        <dbReference type="Proteomes" id="UP000541352"/>
    </source>
</evidence>